<dbReference type="InterPro" id="IPR006665">
    <property type="entry name" value="OmpA-like"/>
</dbReference>
<dbReference type="EMBL" id="JAIRBC010000001">
    <property type="protein sequence ID" value="MCG2459401.1"/>
    <property type="molecule type" value="Genomic_DNA"/>
</dbReference>
<keyword evidence="3" id="KW-0812">Transmembrane</keyword>
<feature type="region of interest" description="Disordered" evidence="2">
    <location>
        <begin position="268"/>
        <end position="299"/>
    </location>
</feature>
<dbReference type="GO" id="GO:0016020">
    <property type="term" value="C:membrane"/>
    <property type="evidence" value="ECO:0007669"/>
    <property type="project" value="UniProtKB-UniRule"/>
</dbReference>
<protein>
    <submittedName>
        <fullName evidence="5">OmpA family protein</fullName>
    </submittedName>
</protein>
<dbReference type="PANTHER" id="PTHR30329">
    <property type="entry name" value="STATOR ELEMENT OF FLAGELLAR MOTOR COMPLEX"/>
    <property type="match status" value="1"/>
</dbReference>
<feature type="domain" description="OmpA-like" evidence="4">
    <location>
        <begin position="183"/>
        <end position="299"/>
    </location>
</feature>
<dbReference type="PROSITE" id="PS51123">
    <property type="entry name" value="OMPA_2"/>
    <property type="match status" value="1"/>
</dbReference>
<reference evidence="5" key="1">
    <citation type="submission" date="2023-02" db="EMBL/GenBank/DDBJ databases">
        <title>Genome of Flavobacteriaceae gen. nov. sp. strain F89.</title>
        <authorList>
            <person name="Wang Y."/>
        </authorList>
    </citation>
    <scope>NUCLEOTIDE SEQUENCE</scope>
    <source>
        <strain evidence="5">F89</strain>
    </source>
</reference>
<organism evidence="5 6">
    <name type="scientific">Cerina litoralis</name>
    <dbReference type="NCBI Taxonomy" id="2874477"/>
    <lineage>
        <taxon>Bacteria</taxon>
        <taxon>Pseudomonadati</taxon>
        <taxon>Bacteroidota</taxon>
        <taxon>Flavobacteriia</taxon>
        <taxon>Flavobacteriales</taxon>
        <taxon>Flavobacteriaceae</taxon>
        <taxon>Cerina</taxon>
    </lineage>
</organism>
<dbReference type="PRINTS" id="PR01023">
    <property type="entry name" value="NAFLGMOTY"/>
</dbReference>
<dbReference type="Proteomes" id="UP001200642">
    <property type="component" value="Unassembled WGS sequence"/>
</dbReference>
<dbReference type="Pfam" id="PF00691">
    <property type="entry name" value="OmpA"/>
    <property type="match status" value="2"/>
</dbReference>
<evidence type="ECO:0000256" key="2">
    <source>
        <dbReference type="SAM" id="MobiDB-lite"/>
    </source>
</evidence>
<feature type="transmembrane region" description="Helical" evidence="3">
    <location>
        <begin position="5"/>
        <end position="23"/>
    </location>
</feature>
<dbReference type="InterPro" id="IPR036737">
    <property type="entry name" value="OmpA-like_sf"/>
</dbReference>
<dbReference type="InterPro" id="IPR050330">
    <property type="entry name" value="Bact_OuterMem_StrucFunc"/>
</dbReference>
<keyword evidence="1 3" id="KW-0472">Membrane</keyword>
<dbReference type="AlphaFoldDB" id="A0AAE3ETF4"/>
<evidence type="ECO:0000256" key="3">
    <source>
        <dbReference type="SAM" id="Phobius"/>
    </source>
</evidence>
<comment type="caution">
    <text evidence="5">The sequence shown here is derived from an EMBL/GenBank/DDBJ whole genome shotgun (WGS) entry which is preliminary data.</text>
</comment>
<evidence type="ECO:0000259" key="4">
    <source>
        <dbReference type="PROSITE" id="PS51123"/>
    </source>
</evidence>
<accession>A0AAE3ETF4</accession>
<name>A0AAE3ETF4_9FLAO</name>
<gene>
    <name evidence="5" type="ORF">K8352_01415</name>
</gene>
<dbReference type="Gene3D" id="3.30.1330.60">
    <property type="entry name" value="OmpA-like domain"/>
    <property type="match status" value="2"/>
</dbReference>
<evidence type="ECO:0000313" key="6">
    <source>
        <dbReference type="Proteomes" id="UP001200642"/>
    </source>
</evidence>
<dbReference type="RefSeq" id="WP_317900545.1">
    <property type="nucleotide sequence ID" value="NZ_JAIRBC010000001.1"/>
</dbReference>
<sequence length="299" mass="32611">MTKSFTNLLGIIITIVAGIYFYLNYCSSCGATVNDVPAAVVAAAPDPTSYPFAFSNGAFAFKVNENYNFNLSSSDILKPLSPKVGRGIQGLRVFLAENPDKSFNITGYYTNGENNNTAFPNLGLARANAVKNHLVSQGISSTQINTMGKQMDLMVPDGNVYRGPIVYAIEGENDTQKEDLNALYDQIKTDPLILYFEKSKSSIELSPEQRQQFANISKYLDKDANASCTITGYTDNTSSRTTNLVLGQRRAEFAKAYLVKNGISEARLKTSSKGPDDPVASNGTEEGRSKNRRTVVTLN</sequence>
<keyword evidence="6" id="KW-1185">Reference proteome</keyword>
<dbReference type="SUPFAM" id="SSF103088">
    <property type="entry name" value="OmpA-like"/>
    <property type="match status" value="2"/>
</dbReference>
<dbReference type="PANTHER" id="PTHR30329:SF21">
    <property type="entry name" value="LIPOPROTEIN YIAD-RELATED"/>
    <property type="match status" value="1"/>
</dbReference>
<evidence type="ECO:0000313" key="5">
    <source>
        <dbReference type="EMBL" id="MCG2459401.1"/>
    </source>
</evidence>
<keyword evidence="3" id="KW-1133">Transmembrane helix</keyword>
<evidence type="ECO:0000256" key="1">
    <source>
        <dbReference type="PROSITE-ProRule" id="PRU00473"/>
    </source>
</evidence>
<proteinExistence type="predicted"/>
<dbReference type="CDD" id="cd07185">
    <property type="entry name" value="OmpA_C-like"/>
    <property type="match status" value="1"/>
</dbReference>